<protein>
    <submittedName>
        <fullName evidence="2">Uncharacterized protein</fullName>
    </submittedName>
</protein>
<keyword evidence="1" id="KW-1133">Transmembrane helix</keyword>
<evidence type="ECO:0000256" key="1">
    <source>
        <dbReference type="SAM" id="Phobius"/>
    </source>
</evidence>
<organism evidence="2 3">
    <name type="scientific">Enterococcus casseliflavus ATCC 12755</name>
    <dbReference type="NCBI Taxonomy" id="888066"/>
    <lineage>
        <taxon>Bacteria</taxon>
        <taxon>Bacillati</taxon>
        <taxon>Bacillota</taxon>
        <taxon>Bacilli</taxon>
        <taxon>Lactobacillales</taxon>
        <taxon>Enterococcaceae</taxon>
        <taxon>Enterococcus</taxon>
    </lineage>
</organism>
<feature type="transmembrane region" description="Helical" evidence="1">
    <location>
        <begin position="31"/>
        <end position="48"/>
    </location>
</feature>
<feature type="transmembrane region" description="Helical" evidence="1">
    <location>
        <begin position="7"/>
        <end position="25"/>
    </location>
</feature>
<accession>F0EPX4</accession>
<name>F0EPX4_ENTCA</name>
<keyword evidence="1" id="KW-0812">Transmembrane</keyword>
<reference evidence="2 3" key="1">
    <citation type="submission" date="2011-01" db="EMBL/GenBank/DDBJ databases">
        <authorList>
            <person name="Muzny D."/>
            <person name="Qin X."/>
            <person name="Deng J."/>
            <person name="Jiang H."/>
            <person name="Liu Y."/>
            <person name="Qu J."/>
            <person name="Song X.-Z."/>
            <person name="Zhang L."/>
            <person name="Thornton R."/>
            <person name="Coyle M."/>
            <person name="Francisco L."/>
            <person name="Jackson L."/>
            <person name="Javaid M."/>
            <person name="Korchina V."/>
            <person name="Kovar C."/>
            <person name="Mata R."/>
            <person name="Mathew T."/>
            <person name="Ngo R."/>
            <person name="Nguyen L."/>
            <person name="Nguyen N."/>
            <person name="Okwuonu G."/>
            <person name="Ongeri F."/>
            <person name="Pham C."/>
            <person name="Simmons D."/>
            <person name="Wilczek-Boney K."/>
            <person name="Hale W."/>
            <person name="Jakkamsetti A."/>
            <person name="Pham P."/>
            <person name="Ruth R."/>
            <person name="San Lucas F."/>
            <person name="Warren J."/>
            <person name="Zhang J."/>
            <person name="Zhao Z."/>
            <person name="Zhou C."/>
            <person name="Zhu D."/>
            <person name="Lee S."/>
            <person name="Bess C."/>
            <person name="Blankenburg K."/>
            <person name="Forbes L."/>
            <person name="Fu Q."/>
            <person name="Gubbala S."/>
            <person name="Hirani K."/>
            <person name="Jayaseelan J.C."/>
            <person name="Lara F."/>
            <person name="Munidasa M."/>
            <person name="Palculict T."/>
            <person name="Patil S."/>
            <person name="Pu L.-L."/>
            <person name="Saada N."/>
            <person name="Tang L."/>
            <person name="Weissenberger G."/>
            <person name="Zhu Y."/>
            <person name="Hemphill L."/>
            <person name="Shang Y."/>
            <person name="Youmans B."/>
            <person name="Ayvaz T."/>
            <person name="Ross M."/>
            <person name="Santibanez J."/>
            <person name="Aqrawi P."/>
            <person name="Gross S."/>
            <person name="Joshi V."/>
            <person name="Fowler G."/>
            <person name="Nazareth L."/>
            <person name="Reid J."/>
            <person name="Worley K."/>
            <person name="Petrosino J."/>
            <person name="Highlander S."/>
            <person name="Gibbs R."/>
        </authorList>
    </citation>
    <scope>NUCLEOTIDE SEQUENCE [LARGE SCALE GENOMIC DNA]</scope>
    <source>
        <strain evidence="2 3">ATCC 12755</strain>
    </source>
</reference>
<dbReference type="HOGENOM" id="CLU_212108_0_0_9"/>
<dbReference type="EMBL" id="AEWT01000034">
    <property type="protein sequence ID" value="EGC67893.1"/>
    <property type="molecule type" value="Genomic_DNA"/>
</dbReference>
<dbReference type="AlphaFoldDB" id="F0EPX4"/>
<evidence type="ECO:0000313" key="2">
    <source>
        <dbReference type="EMBL" id="EGC67893.1"/>
    </source>
</evidence>
<sequence>MGKFFSKYDYFLYFIVAILSLIAFLARHSTIWLVLFFGWLSIGFTHVARKKAQVAK</sequence>
<comment type="caution">
    <text evidence="2">The sequence shown here is derived from an EMBL/GenBank/DDBJ whole genome shotgun (WGS) entry which is preliminary data.</text>
</comment>
<evidence type="ECO:0000313" key="3">
    <source>
        <dbReference type="Proteomes" id="UP000004835"/>
    </source>
</evidence>
<dbReference type="RefSeq" id="WP_005237736.1">
    <property type="nucleotide sequence ID" value="NZ_GL872325.1"/>
</dbReference>
<gene>
    <name evidence="2" type="ORF">HMPREF9087_3466</name>
</gene>
<keyword evidence="1" id="KW-0472">Membrane</keyword>
<proteinExistence type="predicted"/>
<dbReference type="Proteomes" id="UP000004835">
    <property type="component" value="Unassembled WGS sequence"/>
</dbReference>